<gene>
    <name evidence="1" type="ORF">PECUL_23A000560</name>
</gene>
<proteinExistence type="predicted"/>
<sequence length="224" mass="25817">MTSRTVLLRQERVFIRNHVHGDCGLEYGGSHLIFTKEEKSHVTELVPVKDSIKVVKVNLRNYDPQGHMLISNFIAENQWSSKDSEQNGLWKAETLANAKNATAISQEHKEGFPYTECRFVVSFFQNVKLHSEDKKIWHETPDTQLVYSALLHVNNNGTSDIRHTARRARRWPLWHEVKRRSQNPFPANAEILQPLYRNKSCFRSIFTEEAASGPRNDAVTYVSG</sequence>
<dbReference type="Proteomes" id="UP001295444">
    <property type="component" value="Chromosome 03"/>
</dbReference>
<keyword evidence="2" id="KW-1185">Reference proteome</keyword>
<dbReference type="AlphaFoldDB" id="A0AAD1RMC7"/>
<organism evidence="1 2">
    <name type="scientific">Pelobates cultripes</name>
    <name type="common">Western spadefoot toad</name>
    <dbReference type="NCBI Taxonomy" id="61616"/>
    <lineage>
        <taxon>Eukaryota</taxon>
        <taxon>Metazoa</taxon>
        <taxon>Chordata</taxon>
        <taxon>Craniata</taxon>
        <taxon>Vertebrata</taxon>
        <taxon>Euteleostomi</taxon>
        <taxon>Amphibia</taxon>
        <taxon>Batrachia</taxon>
        <taxon>Anura</taxon>
        <taxon>Pelobatoidea</taxon>
        <taxon>Pelobatidae</taxon>
        <taxon>Pelobates</taxon>
    </lineage>
</organism>
<evidence type="ECO:0000313" key="2">
    <source>
        <dbReference type="Proteomes" id="UP001295444"/>
    </source>
</evidence>
<accession>A0AAD1RMC7</accession>
<evidence type="ECO:0000313" key="1">
    <source>
        <dbReference type="EMBL" id="CAH2274249.1"/>
    </source>
</evidence>
<dbReference type="EMBL" id="OW240914">
    <property type="protein sequence ID" value="CAH2274249.1"/>
    <property type="molecule type" value="Genomic_DNA"/>
</dbReference>
<protein>
    <submittedName>
        <fullName evidence="1">Uncharacterized protein</fullName>
    </submittedName>
</protein>
<reference evidence="1" key="1">
    <citation type="submission" date="2022-03" db="EMBL/GenBank/DDBJ databases">
        <authorList>
            <person name="Alioto T."/>
            <person name="Alioto T."/>
            <person name="Gomez Garrido J."/>
        </authorList>
    </citation>
    <scope>NUCLEOTIDE SEQUENCE</scope>
</reference>
<name>A0AAD1RMC7_PELCU</name>